<evidence type="ECO:0000259" key="2">
    <source>
        <dbReference type="Pfam" id="PF20684"/>
    </source>
</evidence>
<proteinExistence type="predicted"/>
<dbReference type="Proteomes" id="UP000799778">
    <property type="component" value="Unassembled WGS sequence"/>
</dbReference>
<feature type="domain" description="Rhodopsin" evidence="2">
    <location>
        <begin position="21"/>
        <end position="172"/>
    </location>
</feature>
<gene>
    <name evidence="3" type="ORF">BU24DRAFT_415483</name>
</gene>
<evidence type="ECO:0000256" key="1">
    <source>
        <dbReference type="SAM" id="Phobius"/>
    </source>
</evidence>
<organism evidence="3 4">
    <name type="scientific">Aaosphaeria arxii CBS 175.79</name>
    <dbReference type="NCBI Taxonomy" id="1450172"/>
    <lineage>
        <taxon>Eukaryota</taxon>
        <taxon>Fungi</taxon>
        <taxon>Dikarya</taxon>
        <taxon>Ascomycota</taxon>
        <taxon>Pezizomycotina</taxon>
        <taxon>Dothideomycetes</taxon>
        <taxon>Pleosporomycetidae</taxon>
        <taxon>Pleosporales</taxon>
        <taxon>Pleosporales incertae sedis</taxon>
        <taxon>Aaosphaeria</taxon>
    </lineage>
</organism>
<keyword evidence="1" id="KW-0812">Transmembrane</keyword>
<feature type="transmembrane region" description="Helical" evidence="1">
    <location>
        <begin position="38"/>
        <end position="58"/>
    </location>
</feature>
<dbReference type="AlphaFoldDB" id="A0A6A5X7H0"/>
<dbReference type="RefSeq" id="XP_033377073.1">
    <property type="nucleotide sequence ID" value="XM_033526296.1"/>
</dbReference>
<name>A0A6A5X7H0_9PLEO</name>
<dbReference type="InterPro" id="IPR049326">
    <property type="entry name" value="Rhodopsin_dom_fungi"/>
</dbReference>
<evidence type="ECO:0000313" key="4">
    <source>
        <dbReference type="Proteomes" id="UP000799778"/>
    </source>
</evidence>
<dbReference type="PANTHER" id="PTHR38794">
    <property type="entry name" value="INTEGRAL MEMBRANE PROTEIN"/>
    <property type="match status" value="1"/>
</dbReference>
<dbReference type="PANTHER" id="PTHR38794:SF1">
    <property type="entry name" value="INTEGRAL MEMBRANE PROTEIN"/>
    <property type="match status" value="1"/>
</dbReference>
<protein>
    <recommendedName>
        <fullName evidence="2">Rhodopsin domain-containing protein</fullName>
    </recommendedName>
</protein>
<reference evidence="3" key="1">
    <citation type="journal article" date="2020" name="Stud. Mycol.">
        <title>101 Dothideomycetes genomes: a test case for predicting lifestyles and emergence of pathogens.</title>
        <authorList>
            <person name="Haridas S."/>
            <person name="Albert R."/>
            <person name="Binder M."/>
            <person name="Bloem J."/>
            <person name="Labutti K."/>
            <person name="Salamov A."/>
            <person name="Andreopoulos B."/>
            <person name="Baker S."/>
            <person name="Barry K."/>
            <person name="Bills G."/>
            <person name="Bluhm B."/>
            <person name="Cannon C."/>
            <person name="Castanera R."/>
            <person name="Culley D."/>
            <person name="Daum C."/>
            <person name="Ezra D."/>
            <person name="Gonzalez J."/>
            <person name="Henrissat B."/>
            <person name="Kuo A."/>
            <person name="Liang C."/>
            <person name="Lipzen A."/>
            <person name="Lutzoni F."/>
            <person name="Magnuson J."/>
            <person name="Mondo S."/>
            <person name="Nolan M."/>
            <person name="Ohm R."/>
            <person name="Pangilinan J."/>
            <person name="Park H.-J."/>
            <person name="Ramirez L."/>
            <person name="Alfaro M."/>
            <person name="Sun H."/>
            <person name="Tritt A."/>
            <person name="Yoshinaga Y."/>
            <person name="Zwiers L.-H."/>
            <person name="Turgeon B."/>
            <person name="Goodwin S."/>
            <person name="Spatafora J."/>
            <person name="Crous P."/>
            <person name="Grigoriev I."/>
        </authorList>
    </citation>
    <scope>NUCLEOTIDE SEQUENCE</scope>
    <source>
        <strain evidence="3">CBS 175.79</strain>
    </source>
</reference>
<keyword evidence="4" id="KW-1185">Reference proteome</keyword>
<dbReference type="EMBL" id="ML978081">
    <property type="protein sequence ID" value="KAF2008734.1"/>
    <property type="molecule type" value="Genomic_DNA"/>
</dbReference>
<dbReference type="Pfam" id="PF20684">
    <property type="entry name" value="Fung_rhodopsin"/>
    <property type="match status" value="1"/>
</dbReference>
<dbReference type="OrthoDB" id="3918601at2759"/>
<feature type="transmembrane region" description="Helical" evidence="1">
    <location>
        <begin position="79"/>
        <end position="102"/>
    </location>
</feature>
<keyword evidence="1" id="KW-0472">Membrane</keyword>
<feature type="transmembrane region" description="Helical" evidence="1">
    <location>
        <begin position="114"/>
        <end position="135"/>
    </location>
</feature>
<sequence length="259" mass="28264">MSSSVWLCFTITGLAVLAKVLGRIWRRDPIPLGSDEVVMSIALIAAFAQSLVVSRQVAAGLGTNPRQIPASQQGSYEKLGYTSQFLYVVTIGSAKVATFLFAVKLGALRHLPKITYAGIFITSVWFITSGLLVAFQCQGPYYWKIYSGRCISQSRFWSYVEVFNTSIDISFVIVLNFLTASHEEARIAIATALAMDVSVLVTCIPFLKPFMEQLQPGWSTSDIRRGVGYGASQGKQSRSIVVSFSDRFPMGSVVASSAN</sequence>
<dbReference type="GeneID" id="54283693"/>
<evidence type="ECO:0000313" key="3">
    <source>
        <dbReference type="EMBL" id="KAF2008734.1"/>
    </source>
</evidence>
<feature type="transmembrane region" description="Helical" evidence="1">
    <location>
        <begin position="185"/>
        <end position="207"/>
    </location>
</feature>
<keyword evidence="1" id="KW-1133">Transmembrane helix</keyword>
<accession>A0A6A5X7H0</accession>
<feature type="transmembrane region" description="Helical" evidence="1">
    <location>
        <begin position="156"/>
        <end position="179"/>
    </location>
</feature>